<accession>A0A6T6GLR8</accession>
<feature type="signal peptide" evidence="1">
    <location>
        <begin position="1"/>
        <end position="40"/>
    </location>
</feature>
<dbReference type="EMBL" id="HBEF01014108">
    <property type="protein sequence ID" value="CAD8336711.1"/>
    <property type="molecule type" value="Transcribed_RNA"/>
</dbReference>
<gene>
    <name evidence="2" type="ORF">CAUS1442_LOCUS8838</name>
    <name evidence="3" type="ORF">CAUS1442_LOCUS8839</name>
</gene>
<reference evidence="2" key="1">
    <citation type="submission" date="2021-01" db="EMBL/GenBank/DDBJ databases">
        <authorList>
            <person name="Corre E."/>
            <person name="Pelletier E."/>
            <person name="Niang G."/>
            <person name="Scheremetjew M."/>
            <person name="Finn R."/>
            <person name="Kale V."/>
            <person name="Holt S."/>
            <person name="Cochrane G."/>
            <person name="Meng A."/>
            <person name="Brown T."/>
            <person name="Cohen L."/>
        </authorList>
    </citation>
    <scope>NUCLEOTIDE SEQUENCE</scope>
    <source>
        <strain evidence="2">CCMP3328</strain>
    </source>
</reference>
<keyword evidence="1" id="KW-0732">Signal</keyword>
<name>A0A6T6GLR8_9STRA</name>
<proteinExistence type="predicted"/>
<evidence type="ECO:0000256" key="1">
    <source>
        <dbReference type="SAM" id="SignalP"/>
    </source>
</evidence>
<evidence type="ECO:0000313" key="2">
    <source>
        <dbReference type="EMBL" id="CAD8336710.1"/>
    </source>
</evidence>
<sequence>MKATSLQQPHRRHRAAVMPTLSLVALVLCSPSMLLQVVDADGQACSVTSNDTCNMDEGEFCGNDDKCHTLSCQEYFDFGPNAFTGKTDAPSGADLTLECAPRNLTVASVRNAVYYGCKEAMDPDIDAPNTVTLQFNERCFVQVNDDVTYECFQMLESTSDDVVDDFITEANASSITCENEFNIQNAPVPRFYYTVFHADTEQKAGSDKIQKSTLATALVDDVLNQTTLLEQAIYSVRFDKVPDSAGPSVGLGAISKTSIVIASVAMSAGAFVLQSLLEL</sequence>
<dbReference type="EMBL" id="HBEF01014107">
    <property type="protein sequence ID" value="CAD8336710.1"/>
    <property type="molecule type" value="Transcribed_RNA"/>
</dbReference>
<dbReference type="AlphaFoldDB" id="A0A6T6GLR8"/>
<protein>
    <submittedName>
        <fullName evidence="2">Uncharacterized protein</fullName>
    </submittedName>
</protein>
<feature type="chain" id="PRO_5036191666" evidence="1">
    <location>
        <begin position="41"/>
        <end position="279"/>
    </location>
</feature>
<organism evidence="2">
    <name type="scientific">Craspedostauros australis</name>
    <dbReference type="NCBI Taxonomy" id="1486917"/>
    <lineage>
        <taxon>Eukaryota</taxon>
        <taxon>Sar</taxon>
        <taxon>Stramenopiles</taxon>
        <taxon>Ochrophyta</taxon>
        <taxon>Bacillariophyta</taxon>
        <taxon>Bacillariophyceae</taxon>
        <taxon>Bacillariophycidae</taxon>
        <taxon>Naviculales</taxon>
        <taxon>Naviculaceae</taxon>
        <taxon>Craspedostauros</taxon>
    </lineage>
</organism>
<evidence type="ECO:0000313" key="3">
    <source>
        <dbReference type="EMBL" id="CAD8336711.1"/>
    </source>
</evidence>